<dbReference type="PATRIC" id="fig|186490.8.peg.73"/>
<keyword evidence="10" id="KW-0456">Lyase</keyword>
<dbReference type="RefSeq" id="WP_053096508.1">
    <property type="nucleotide sequence ID" value="NZ_CP011787.1"/>
</dbReference>
<evidence type="ECO:0000256" key="7">
    <source>
        <dbReference type="PIRSR" id="PIRSR602081-2"/>
    </source>
</evidence>
<organism evidence="10 11">
    <name type="scientific">Candidatus Palibaumannia cicadellinicola</name>
    <dbReference type="NCBI Taxonomy" id="186490"/>
    <lineage>
        <taxon>Bacteria</taxon>
        <taxon>Pseudomonadati</taxon>
        <taxon>Pseudomonadota</taxon>
        <taxon>Gammaproteobacteria</taxon>
        <taxon>Candidatus Palibaumannia</taxon>
    </lineage>
</organism>
<name>A0A0K2BKG7_9GAMM</name>
<dbReference type="InterPro" id="IPR018394">
    <property type="entry name" value="DNA_photolyase_1_CS_C"/>
</dbReference>
<dbReference type="EC" id="4.1.99.3" evidence="10"/>
<dbReference type="InterPro" id="IPR036134">
    <property type="entry name" value="Crypto/Photolyase_FAD-like_sf"/>
</dbReference>
<protein>
    <submittedName>
        <fullName evidence="10">Deoxyribodipyrimidine photolyase</fullName>
        <ecNumber evidence="10">4.1.99.3</ecNumber>
    </submittedName>
</protein>
<evidence type="ECO:0000259" key="9">
    <source>
        <dbReference type="PROSITE" id="PS51645"/>
    </source>
</evidence>
<dbReference type="Proteomes" id="UP000056466">
    <property type="component" value="Chromosome"/>
</dbReference>
<dbReference type="Gene3D" id="1.10.579.10">
    <property type="entry name" value="DNA Cyclobutane Dipyrimidine Photolyase, subunit A, domain 3"/>
    <property type="match status" value="1"/>
</dbReference>
<feature type="domain" description="Photolyase/cryptochrome alpha/beta" evidence="9">
    <location>
        <begin position="2"/>
        <end position="135"/>
    </location>
</feature>
<evidence type="ECO:0000256" key="2">
    <source>
        <dbReference type="ARBA" id="ARBA00005862"/>
    </source>
</evidence>
<evidence type="ECO:0000313" key="10">
    <source>
        <dbReference type="EMBL" id="AKZ65697.1"/>
    </source>
</evidence>
<comment type="similarity">
    <text evidence="2">Belongs to the DNA photolyase class-1 family.</text>
</comment>
<feature type="binding site" evidence="6">
    <location>
        <begin position="387"/>
        <end position="389"/>
    </location>
    <ligand>
        <name>FAD</name>
        <dbReference type="ChEBI" id="CHEBI:57692"/>
    </ligand>
</feature>
<accession>A0A0K2BKG7</accession>
<dbReference type="Gene3D" id="3.40.50.620">
    <property type="entry name" value="HUPs"/>
    <property type="match status" value="1"/>
</dbReference>
<dbReference type="SUPFAM" id="SSF52425">
    <property type="entry name" value="Cryptochrome/photolyase, N-terminal domain"/>
    <property type="match status" value="1"/>
</dbReference>
<keyword evidence="4 6" id="KW-0274">FAD</keyword>
<dbReference type="GO" id="GO:0006139">
    <property type="term" value="P:nucleobase-containing compound metabolic process"/>
    <property type="evidence" value="ECO:0007669"/>
    <property type="project" value="UniProtKB-ARBA"/>
</dbReference>
<keyword evidence="5 8" id="KW-0157">Chromophore</keyword>
<dbReference type="PANTHER" id="PTHR11455:SF9">
    <property type="entry name" value="CRYPTOCHROME CIRCADIAN CLOCK 5 ISOFORM X1"/>
    <property type="match status" value="1"/>
</dbReference>
<keyword evidence="11" id="KW-1185">Reference proteome</keyword>
<dbReference type="EMBL" id="CP011787">
    <property type="protein sequence ID" value="AKZ65697.1"/>
    <property type="molecule type" value="Genomic_DNA"/>
</dbReference>
<evidence type="ECO:0000256" key="3">
    <source>
        <dbReference type="ARBA" id="ARBA00022630"/>
    </source>
</evidence>
<feature type="site" description="Electron transfer via tryptophanyl radical" evidence="7">
    <location>
        <position position="374"/>
    </location>
</feature>
<keyword evidence="3 6" id="KW-0285">Flavoprotein</keyword>
<sequence length="498" mass="59074">MHTHLVWLRKDLRIHDNKALYAACEDYTARVLTIFIATPKQWQQQNISKRLAAFMFDNLKLLANELLRLGIVLHYYQCANFAEQIDLLLTFCQREKIDKLFYNYEYELNESERDKEMKKRLPNNILCQGFDDGFLISPGSVQTIINKEMFKIYTPFRNACLHHLKENEPICLPAPAIRQKNMYQYNNKSISIITPFSYPSMLSEDYYVAGEKVGIYRLDNFFNKQLKYYSLQRNIAYLDATSRISAWLAIGVLSPRQCYHLLLKKFNFLGIINDINASTWLNELIWRDFYRHTMILYPKIFHHKHDPDIDISSWTKYIPWHNNKSVLFIAWCKGRTGYPFIDAAMRKLAKIGWINNRLRMITASFLIKDLLIDWRHGEHYFMSQLIDSDFASNHGSWQWAVGMDYNTNPYYRIFNPTLQGKKFDSNGNFIKQWLPELKLVPNKYLYQPHIWLKAQNIIVDYPYPIVDHSEARKRILNSYKIAYYKAARTSSGSYPLDQ</sequence>
<feature type="site" description="Electron transfer via tryptophanyl radical" evidence="7">
    <location>
        <position position="320"/>
    </location>
</feature>
<dbReference type="Gene3D" id="1.25.40.80">
    <property type="match status" value="1"/>
</dbReference>
<feature type="binding site" evidence="6">
    <location>
        <begin position="241"/>
        <end position="245"/>
    </location>
    <ligand>
        <name>FAD</name>
        <dbReference type="ChEBI" id="CHEBI:57692"/>
    </ligand>
</feature>
<dbReference type="InterPro" id="IPR036155">
    <property type="entry name" value="Crypto/Photolyase_N_sf"/>
</dbReference>
<evidence type="ECO:0000256" key="1">
    <source>
        <dbReference type="ARBA" id="ARBA00001932"/>
    </source>
</evidence>
<dbReference type="InterPro" id="IPR006050">
    <property type="entry name" value="DNA_photolyase_N"/>
</dbReference>
<dbReference type="GO" id="GO:0003677">
    <property type="term" value="F:DNA binding"/>
    <property type="evidence" value="ECO:0007669"/>
    <property type="project" value="TreeGrafter"/>
</dbReference>
<feature type="binding site" evidence="6">
    <location>
        <position position="229"/>
    </location>
    <ligand>
        <name>FAD</name>
        <dbReference type="ChEBI" id="CHEBI:57692"/>
    </ligand>
</feature>
<comment type="similarity">
    <text evidence="8">Belongs to the DNA photolyase family.</text>
</comment>
<evidence type="ECO:0000256" key="5">
    <source>
        <dbReference type="ARBA" id="ARBA00022991"/>
    </source>
</evidence>
<dbReference type="SUPFAM" id="SSF48173">
    <property type="entry name" value="Cryptochrome/photolyase FAD-binding domain"/>
    <property type="match status" value="1"/>
</dbReference>
<dbReference type="GO" id="GO:0003904">
    <property type="term" value="F:deoxyribodipyrimidine photo-lyase activity"/>
    <property type="evidence" value="ECO:0007669"/>
    <property type="project" value="UniProtKB-EC"/>
</dbReference>
<dbReference type="AlphaFoldDB" id="A0A0K2BKG7"/>
<dbReference type="PROSITE" id="PS51645">
    <property type="entry name" value="PHR_CRY_ALPHA_BETA"/>
    <property type="match status" value="1"/>
</dbReference>
<reference evidence="10 11" key="1">
    <citation type="submission" date="2015-06" db="EMBL/GenBank/DDBJ databases">
        <title>Lineage-specific patterns of genome deterioration in obligate symbionts.</title>
        <authorList>
            <person name="Bennett G.M."/>
            <person name="McCutcheon J.P."/>
            <person name="McDonald B.R."/>
            <person name="Moran N.A."/>
        </authorList>
    </citation>
    <scope>NUCLEOTIDE SEQUENCE [LARGE SCALE GENOMIC DNA]</scope>
    <source>
        <strain evidence="10 11">B-GSS</strain>
    </source>
</reference>
<gene>
    <name evidence="10" type="primary">phr</name>
    <name evidence="10" type="ORF">AB162_073</name>
</gene>
<feature type="site" description="Electron transfer via tryptophanyl radical" evidence="7">
    <location>
        <position position="397"/>
    </location>
</feature>
<dbReference type="PRINTS" id="PR00147">
    <property type="entry name" value="DNAPHOTLYASE"/>
</dbReference>
<dbReference type="InterPro" id="IPR002081">
    <property type="entry name" value="Cryptochrome/DNA_photolyase_1"/>
</dbReference>
<feature type="binding site" evidence="6">
    <location>
        <position position="280"/>
    </location>
    <ligand>
        <name>FAD</name>
        <dbReference type="ChEBI" id="CHEBI:57692"/>
    </ligand>
</feature>
<dbReference type="Pfam" id="PF00875">
    <property type="entry name" value="DNA_photolyase"/>
    <property type="match status" value="1"/>
</dbReference>
<dbReference type="KEGG" id="bcig:AB162_073"/>
<evidence type="ECO:0000256" key="4">
    <source>
        <dbReference type="ARBA" id="ARBA00022827"/>
    </source>
</evidence>
<feature type="binding site" evidence="6">
    <location>
        <begin position="283"/>
        <end position="290"/>
    </location>
    <ligand>
        <name>FAD</name>
        <dbReference type="ChEBI" id="CHEBI:57692"/>
    </ligand>
</feature>
<evidence type="ECO:0000313" key="11">
    <source>
        <dbReference type="Proteomes" id="UP000056466"/>
    </source>
</evidence>
<evidence type="ECO:0000256" key="6">
    <source>
        <dbReference type="PIRSR" id="PIRSR602081-1"/>
    </source>
</evidence>
<dbReference type="OrthoDB" id="9772484at2"/>
<comment type="cofactor">
    <cofactor evidence="6">
        <name>FAD</name>
        <dbReference type="ChEBI" id="CHEBI:57692"/>
    </cofactor>
    <text evidence="6">Binds 1 FAD per subunit.</text>
</comment>
<dbReference type="GO" id="GO:0009416">
    <property type="term" value="P:response to light stimulus"/>
    <property type="evidence" value="ECO:0007669"/>
    <property type="project" value="TreeGrafter"/>
</dbReference>
<dbReference type="InterPro" id="IPR014729">
    <property type="entry name" value="Rossmann-like_a/b/a_fold"/>
</dbReference>
<dbReference type="GO" id="GO:0006950">
    <property type="term" value="P:response to stress"/>
    <property type="evidence" value="ECO:0007669"/>
    <property type="project" value="UniProtKB-ARBA"/>
</dbReference>
<dbReference type="GO" id="GO:0071949">
    <property type="term" value="F:FAD binding"/>
    <property type="evidence" value="ECO:0007669"/>
    <property type="project" value="TreeGrafter"/>
</dbReference>
<dbReference type="InterPro" id="IPR005101">
    <property type="entry name" value="Cryptochr/Photolyase_FAD-bd"/>
</dbReference>
<dbReference type="Pfam" id="PF03441">
    <property type="entry name" value="FAD_binding_7"/>
    <property type="match status" value="1"/>
</dbReference>
<dbReference type="PROSITE" id="PS00691">
    <property type="entry name" value="DNA_PHOTOLYASES_1_2"/>
    <property type="match status" value="1"/>
</dbReference>
<comment type="cofactor">
    <cofactor evidence="1">
        <name>(6R)-5,10-methylene-5,6,7,8-tetrahydrofolate</name>
        <dbReference type="ChEBI" id="CHEBI:15636"/>
    </cofactor>
</comment>
<evidence type="ECO:0000256" key="8">
    <source>
        <dbReference type="RuleBase" id="RU004182"/>
    </source>
</evidence>
<dbReference type="PANTHER" id="PTHR11455">
    <property type="entry name" value="CRYPTOCHROME"/>
    <property type="match status" value="1"/>
</dbReference>
<dbReference type="NCBIfam" id="NF007955">
    <property type="entry name" value="PRK10674.1"/>
    <property type="match status" value="1"/>
</dbReference>
<proteinExistence type="inferred from homology"/>